<keyword evidence="1" id="KW-0479">Metal-binding</keyword>
<keyword evidence="2 4" id="KW-0863">Zinc-finger</keyword>
<dbReference type="PROSITE" id="PS50865">
    <property type="entry name" value="ZF_MYND_2"/>
    <property type="match status" value="1"/>
</dbReference>
<keyword evidence="7" id="KW-1185">Reference proteome</keyword>
<dbReference type="CDD" id="cd20335">
    <property type="entry name" value="BRcat_RBR"/>
    <property type="match status" value="1"/>
</dbReference>
<dbReference type="Gene3D" id="6.10.140.2220">
    <property type="match status" value="1"/>
</dbReference>
<dbReference type="SUPFAM" id="SSF82199">
    <property type="entry name" value="SET domain"/>
    <property type="match status" value="1"/>
</dbReference>
<dbReference type="AlphaFoldDB" id="I0Z8Y3"/>
<evidence type="ECO:0000313" key="6">
    <source>
        <dbReference type="EMBL" id="EIE27102.1"/>
    </source>
</evidence>
<dbReference type="KEGG" id="csl:COCSUDRAFT_38858"/>
<name>I0Z8Y3_COCSC</name>
<protein>
    <recommendedName>
        <fullName evidence="5">MYND-type domain-containing protein</fullName>
    </recommendedName>
</protein>
<accession>I0Z8Y3</accession>
<sequence>MESPAMHALLQVAVSRLVRSLEARCFLDVCQWQFNAYQLVNIASHSWPKISLLDSSKENDHTRLQWPEGLSEEGLLRWWISSNGGYIHPALHLTESPSCGGRGWVASGTIDHKTVCEEPVIVIPYGLGYFAKNAIAELNTVLQRAGSKRTLEEMVSLSTLESGLPLAVALANERKKGDQSEFWPHLRLLPTEPPSLWLKTTAEQSAFYDTLGWPSTRKKAVIKQLRAEKCRMENHLDTFLTKTKLHSLMGLTRDEVMWGLSTVQVRKHSSGLKGNIKVGIDFLNHHHEAGIVLRLPPFGTDRDAAKTNEDLDNLQMIISCMAGKPTPLSEGDELFIIYPSADIPGRTRDTKIEESIVQFGCVLEPRSITFNQEGSRYAGNEIPFGALEKHYNLTVEEKGALNDKFYALYDTNPDHPYIINYFLPLRKSYEKQQAEGLLSAETIKQANALMCVNPGCPRHPAYDRKQQFCTVCQAHYCSRNCQKAHWPEHKLRCKAAAARTEQFLKKLQATHGPEGVVAAMELARKLMAGQHGNAGAREEVLKMLGIGGSAIGADT</sequence>
<dbReference type="GeneID" id="17045117"/>
<dbReference type="InterPro" id="IPR002893">
    <property type="entry name" value="Znf_MYND"/>
</dbReference>
<dbReference type="OrthoDB" id="42889at2759"/>
<proteinExistence type="predicted"/>
<dbReference type="Pfam" id="PF01753">
    <property type="entry name" value="zf-MYND"/>
    <property type="match status" value="1"/>
</dbReference>
<evidence type="ECO:0000259" key="5">
    <source>
        <dbReference type="PROSITE" id="PS50865"/>
    </source>
</evidence>
<dbReference type="InterPro" id="IPR046341">
    <property type="entry name" value="SET_dom_sf"/>
</dbReference>
<gene>
    <name evidence="6" type="ORF">COCSUDRAFT_38858</name>
</gene>
<keyword evidence="3" id="KW-0862">Zinc</keyword>
<evidence type="ECO:0000256" key="2">
    <source>
        <dbReference type="ARBA" id="ARBA00022771"/>
    </source>
</evidence>
<dbReference type="RefSeq" id="XP_005651646.1">
    <property type="nucleotide sequence ID" value="XM_005651589.1"/>
</dbReference>
<evidence type="ECO:0000256" key="3">
    <source>
        <dbReference type="ARBA" id="ARBA00022833"/>
    </source>
</evidence>
<dbReference type="SUPFAM" id="SSF144232">
    <property type="entry name" value="HIT/MYND zinc finger-like"/>
    <property type="match status" value="1"/>
</dbReference>
<dbReference type="Gene3D" id="3.90.1410.10">
    <property type="entry name" value="set domain protein methyltransferase, domain 1"/>
    <property type="match status" value="1"/>
</dbReference>
<comment type="caution">
    <text evidence="6">The sequence shown here is derived from an EMBL/GenBank/DDBJ whole genome shotgun (WGS) entry which is preliminary data.</text>
</comment>
<dbReference type="EMBL" id="AGSI01000001">
    <property type="protein sequence ID" value="EIE27102.1"/>
    <property type="molecule type" value="Genomic_DNA"/>
</dbReference>
<dbReference type="Proteomes" id="UP000007264">
    <property type="component" value="Unassembled WGS sequence"/>
</dbReference>
<evidence type="ECO:0000313" key="7">
    <source>
        <dbReference type="Proteomes" id="UP000007264"/>
    </source>
</evidence>
<evidence type="ECO:0000256" key="4">
    <source>
        <dbReference type="PROSITE-ProRule" id="PRU00134"/>
    </source>
</evidence>
<organism evidence="6 7">
    <name type="scientific">Coccomyxa subellipsoidea (strain C-169)</name>
    <name type="common">Green microalga</name>
    <dbReference type="NCBI Taxonomy" id="574566"/>
    <lineage>
        <taxon>Eukaryota</taxon>
        <taxon>Viridiplantae</taxon>
        <taxon>Chlorophyta</taxon>
        <taxon>core chlorophytes</taxon>
        <taxon>Trebouxiophyceae</taxon>
        <taxon>Trebouxiophyceae incertae sedis</taxon>
        <taxon>Coccomyxaceae</taxon>
        <taxon>Coccomyxa</taxon>
        <taxon>Coccomyxa subellipsoidea</taxon>
    </lineage>
</organism>
<feature type="domain" description="MYND-type" evidence="5">
    <location>
        <begin position="453"/>
        <end position="493"/>
    </location>
</feature>
<evidence type="ECO:0000256" key="1">
    <source>
        <dbReference type="ARBA" id="ARBA00022723"/>
    </source>
</evidence>
<reference evidence="6 7" key="1">
    <citation type="journal article" date="2012" name="Genome Biol.">
        <title>The genome of the polar eukaryotic microalga coccomyxa subellipsoidea reveals traits of cold adaptation.</title>
        <authorList>
            <person name="Blanc G."/>
            <person name="Agarkova I."/>
            <person name="Grimwood J."/>
            <person name="Kuo A."/>
            <person name="Brueggeman A."/>
            <person name="Dunigan D."/>
            <person name="Gurnon J."/>
            <person name="Ladunga I."/>
            <person name="Lindquist E."/>
            <person name="Lucas S."/>
            <person name="Pangilinan J."/>
            <person name="Proschold T."/>
            <person name="Salamov A."/>
            <person name="Schmutz J."/>
            <person name="Weeks D."/>
            <person name="Yamada T."/>
            <person name="Claverie J.M."/>
            <person name="Grigoriev I."/>
            <person name="Van Etten J."/>
            <person name="Lomsadze A."/>
            <person name="Borodovsky M."/>
        </authorList>
    </citation>
    <scope>NUCLEOTIDE SEQUENCE [LARGE SCALE GENOMIC DNA]</scope>
    <source>
        <strain evidence="6 7">C-169</strain>
    </source>
</reference>
<dbReference type="CDD" id="cd10527">
    <property type="entry name" value="SET_LSMT"/>
    <property type="match status" value="1"/>
</dbReference>
<dbReference type="GO" id="GO:0008270">
    <property type="term" value="F:zinc ion binding"/>
    <property type="evidence" value="ECO:0007669"/>
    <property type="project" value="UniProtKB-KW"/>
</dbReference>